<reference evidence="2 3" key="1">
    <citation type="submission" date="2013-04" db="EMBL/GenBank/DDBJ databases">
        <title>The Genome Sequence of Bacteroides uniformis dnLKV2.</title>
        <authorList>
            <consortium name="The Broad Institute Genomics Platform"/>
            <consortium name="The Broad Institute Genome Sequencing Center for Infectious Disease"/>
            <person name="Earl A."/>
            <person name="Xavier R."/>
            <person name="Kuhn K."/>
            <person name="Stappenbeck T."/>
            <person name="Walker B."/>
            <person name="Young S."/>
            <person name="Zeng Q."/>
            <person name="Gargeya S."/>
            <person name="Fitzgerald M."/>
            <person name="Haas B."/>
            <person name="Abouelleil A."/>
            <person name="Allen A.W."/>
            <person name="Alvarado L."/>
            <person name="Arachchi H.M."/>
            <person name="Berlin A.M."/>
            <person name="Chapman S.B."/>
            <person name="Gainer-Dewar J."/>
            <person name="Goldberg J."/>
            <person name="Griggs A."/>
            <person name="Gujja S."/>
            <person name="Hansen M."/>
            <person name="Howarth C."/>
            <person name="Imamovic A."/>
            <person name="Ireland A."/>
            <person name="Larimer J."/>
            <person name="McCowan C."/>
            <person name="Murphy C."/>
            <person name="Pearson M."/>
            <person name="Poon T.W."/>
            <person name="Priest M."/>
            <person name="Roberts A."/>
            <person name="Saif S."/>
            <person name="Shea T."/>
            <person name="Sisk P."/>
            <person name="Sykes S."/>
            <person name="Wortman J."/>
            <person name="Nusbaum C."/>
            <person name="Birren B."/>
        </authorList>
    </citation>
    <scope>NUCLEOTIDE SEQUENCE [LARGE SCALE GENOMIC DNA]</scope>
    <source>
        <strain evidence="3">dnLKV2</strain>
    </source>
</reference>
<dbReference type="Proteomes" id="UP000014212">
    <property type="component" value="Unassembled WGS sequence"/>
</dbReference>
<organism evidence="2 3">
    <name type="scientific">Bacteroides uniformis dnLKV2</name>
    <dbReference type="NCBI Taxonomy" id="1235787"/>
    <lineage>
        <taxon>Bacteria</taxon>
        <taxon>Pseudomonadati</taxon>
        <taxon>Bacteroidota</taxon>
        <taxon>Bacteroidia</taxon>
        <taxon>Bacteroidales</taxon>
        <taxon>Bacteroidaceae</taxon>
        <taxon>Bacteroides</taxon>
    </lineage>
</organism>
<accession>R9HNZ2</accession>
<evidence type="ECO:0000313" key="2">
    <source>
        <dbReference type="EMBL" id="EOS05722.1"/>
    </source>
</evidence>
<comment type="caution">
    <text evidence="2">The sequence shown here is derived from an EMBL/GenBank/DDBJ whole genome shotgun (WGS) entry which is preliminary data.</text>
</comment>
<dbReference type="EMBL" id="ASSO01000012">
    <property type="protein sequence ID" value="EOS05722.1"/>
    <property type="molecule type" value="Genomic_DNA"/>
</dbReference>
<proteinExistence type="predicted"/>
<sequence>MKEVSTNNFSDADDADYTNRKQKESASSASEKYQELLLIEQRITE</sequence>
<name>R9HNZ2_BACUN</name>
<gene>
    <name evidence="2" type="ORF">C801_03800</name>
</gene>
<evidence type="ECO:0000256" key="1">
    <source>
        <dbReference type="SAM" id="MobiDB-lite"/>
    </source>
</evidence>
<feature type="compositionally biased region" description="Polar residues" evidence="1">
    <location>
        <begin position="1"/>
        <end position="10"/>
    </location>
</feature>
<feature type="region of interest" description="Disordered" evidence="1">
    <location>
        <begin position="1"/>
        <end position="33"/>
    </location>
</feature>
<evidence type="ECO:0000313" key="3">
    <source>
        <dbReference type="Proteomes" id="UP000014212"/>
    </source>
</evidence>
<dbReference type="AlphaFoldDB" id="R9HNZ2"/>
<dbReference type="HOGENOM" id="CLU_3196526_0_0_10"/>
<protein>
    <submittedName>
        <fullName evidence="2">Uncharacterized protein</fullName>
    </submittedName>
</protein>